<evidence type="ECO:0000313" key="2">
    <source>
        <dbReference type="Proteomes" id="UP000027222"/>
    </source>
</evidence>
<reference evidence="2" key="1">
    <citation type="journal article" date="2014" name="Proc. Natl. Acad. Sci. U.S.A.">
        <title>Extensive sampling of basidiomycete genomes demonstrates inadequacy of the white-rot/brown-rot paradigm for wood decay fungi.</title>
        <authorList>
            <person name="Riley R."/>
            <person name="Salamov A.A."/>
            <person name="Brown D.W."/>
            <person name="Nagy L.G."/>
            <person name="Floudas D."/>
            <person name="Held B.W."/>
            <person name="Levasseur A."/>
            <person name="Lombard V."/>
            <person name="Morin E."/>
            <person name="Otillar R."/>
            <person name="Lindquist E.A."/>
            <person name="Sun H."/>
            <person name="LaButti K.M."/>
            <person name="Schmutz J."/>
            <person name="Jabbour D."/>
            <person name="Luo H."/>
            <person name="Baker S.E."/>
            <person name="Pisabarro A.G."/>
            <person name="Walton J.D."/>
            <person name="Blanchette R.A."/>
            <person name="Henrissat B."/>
            <person name="Martin F."/>
            <person name="Cullen D."/>
            <person name="Hibbett D.S."/>
            <person name="Grigoriev I.V."/>
        </authorList>
    </citation>
    <scope>NUCLEOTIDE SEQUENCE [LARGE SCALE GENOMIC DNA]</scope>
    <source>
        <strain evidence="2">CBS 339.88</strain>
    </source>
</reference>
<accession>A0A067THD7</accession>
<sequence>MQQQRRCRVYLYPSSIALRRILLRRSTAPIFSKKLVQEFRVRGVSGGRTAHKAEAAIAWCFLQKFESDKPKCGDPGDTSHVAELRDVA</sequence>
<dbReference type="HOGENOM" id="CLU_190121_0_0_1"/>
<gene>
    <name evidence="1" type="ORF">GALMADRAFT_239958</name>
</gene>
<organism evidence="1 2">
    <name type="scientific">Galerina marginata (strain CBS 339.88)</name>
    <dbReference type="NCBI Taxonomy" id="685588"/>
    <lineage>
        <taxon>Eukaryota</taxon>
        <taxon>Fungi</taxon>
        <taxon>Dikarya</taxon>
        <taxon>Basidiomycota</taxon>
        <taxon>Agaricomycotina</taxon>
        <taxon>Agaricomycetes</taxon>
        <taxon>Agaricomycetidae</taxon>
        <taxon>Agaricales</taxon>
        <taxon>Agaricineae</taxon>
        <taxon>Strophariaceae</taxon>
        <taxon>Galerina</taxon>
    </lineage>
</organism>
<dbReference type="Proteomes" id="UP000027222">
    <property type="component" value="Unassembled WGS sequence"/>
</dbReference>
<dbReference type="AlphaFoldDB" id="A0A067THD7"/>
<keyword evidence="2" id="KW-1185">Reference proteome</keyword>
<protein>
    <submittedName>
        <fullName evidence="1">Uncharacterized protein</fullName>
    </submittedName>
</protein>
<evidence type="ECO:0000313" key="1">
    <source>
        <dbReference type="EMBL" id="KDR81767.1"/>
    </source>
</evidence>
<name>A0A067THD7_GALM3</name>
<dbReference type="EMBL" id="KL142370">
    <property type="protein sequence ID" value="KDR81767.1"/>
    <property type="molecule type" value="Genomic_DNA"/>
</dbReference>
<proteinExistence type="predicted"/>